<feature type="region of interest" description="Disordered" evidence="3">
    <location>
        <begin position="36"/>
        <end position="463"/>
    </location>
</feature>
<dbReference type="SMART" id="SM00020">
    <property type="entry name" value="Tryp_SPc"/>
    <property type="match status" value="1"/>
</dbReference>
<dbReference type="InterPro" id="IPR018114">
    <property type="entry name" value="TRYPSIN_HIS"/>
</dbReference>
<keyword evidence="6" id="KW-1185">Reference proteome</keyword>
<evidence type="ECO:0000313" key="5">
    <source>
        <dbReference type="EMBL" id="KAK3928828.1"/>
    </source>
</evidence>
<evidence type="ECO:0000259" key="4">
    <source>
        <dbReference type="PROSITE" id="PS50240"/>
    </source>
</evidence>
<evidence type="ECO:0000256" key="3">
    <source>
        <dbReference type="SAM" id="MobiDB-lite"/>
    </source>
</evidence>
<dbReference type="Proteomes" id="UP001219518">
    <property type="component" value="Unassembled WGS sequence"/>
</dbReference>
<feature type="compositionally biased region" description="Polar residues" evidence="3">
    <location>
        <begin position="127"/>
        <end position="164"/>
    </location>
</feature>
<feature type="compositionally biased region" description="Basic and acidic residues" evidence="3">
    <location>
        <begin position="723"/>
        <end position="736"/>
    </location>
</feature>
<dbReference type="PRINTS" id="PR00722">
    <property type="entry name" value="CHYMOTRYPSIN"/>
</dbReference>
<comment type="caution">
    <text evidence="5">The sequence shown here is derived from an EMBL/GenBank/DDBJ whole genome shotgun (WGS) entry which is preliminary data.</text>
</comment>
<sequence length="745" mass="78813">MRVESAILTVRVCLQGCELQAGAGGPGVCCEEAAPYQEGQDEEPTTNPNLTKEANLYYNQGDKKPAAPPPPAVSGYAAQAPAPAPAPRPGGYGQGQGQPAPQRPQPAPQPTYQPQPAYSKPTPAPQPSYNQPQPVPQPSYNQPQPAPQPSYNQPQPAPQPSYNKPQPAPQPSYNKPQPAPQPTYQPQPSLYNNPQPAPQPSYNKPQPAPQPSYAPQPPTQPSYAPQPQTQPAPRPTYAPQPPTQPSYAPQPPTQPAPRPTYAPQPPTQPAPRPTYAPQPPTQPSYAPQPQTQPSYAPQPQTQPSYAPQPQTQPSYTPQPPTQPAPQPTYAPQPPQQPTAPQPSYAPQPRPQPAPQPATQPAPQPAPQPTPADDAEPGATPSPVPDTPFNGPRPLPPFPGATAVERTPQQEPAAQQPQPEAQPSQQPQPEPTKPSYGPQQAEEASCGERRQVPRPAGLPEGQAAPGEYPWQAIVANRADNNPICGAAVLSRDAVLTAAHCVHDKEAADLVVIAGEHRMGLAEPGAQQAGVAAVARHPDFNAASLHHDQAVLRLAEPLTLGGSVAAICLPEDQGGANLAAPAPANNCVATGWGLKALKGNHVGSSLNAVPARVMDNTEAERQLRRTFLGPNFQLHRSQVCALATRPATNLCMVDPGGPLACPRPDGRLALAGVYSWDVGCHPSMVSLPEGPMSPTAFSSVDAAWVRGVLAQPVQSLVQAERNEVLRRQQQEKQPEFEKPGFAQGYGK</sequence>
<feature type="compositionally biased region" description="Pro residues" evidence="3">
    <location>
        <begin position="316"/>
        <end position="369"/>
    </location>
</feature>
<dbReference type="EMBL" id="JAHWGI010001356">
    <property type="protein sequence ID" value="KAK3928828.1"/>
    <property type="molecule type" value="Genomic_DNA"/>
</dbReference>
<dbReference type="InterPro" id="IPR009003">
    <property type="entry name" value="Peptidase_S1_PA"/>
</dbReference>
<dbReference type="InterPro" id="IPR043504">
    <property type="entry name" value="Peptidase_S1_PA_chymotrypsin"/>
</dbReference>
<evidence type="ECO:0000256" key="1">
    <source>
        <dbReference type="ARBA" id="ARBA00023157"/>
    </source>
</evidence>
<dbReference type="GO" id="GO:0006508">
    <property type="term" value="P:proteolysis"/>
    <property type="evidence" value="ECO:0007669"/>
    <property type="project" value="UniProtKB-KW"/>
</dbReference>
<dbReference type="CDD" id="cd00190">
    <property type="entry name" value="Tryp_SPc"/>
    <property type="match status" value="1"/>
</dbReference>
<feature type="compositionally biased region" description="Pro residues" evidence="3">
    <location>
        <begin position="101"/>
        <end position="113"/>
    </location>
</feature>
<feature type="compositionally biased region" description="Low complexity" evidence="3">
    <location>
        <begin position="408"/>
        <end position="424"/>
    </location>
</feature>
<keyword evidence="1" id="KW-1015">Disulfide bond</keyword>
<accession>A0AAE1HWN8</accession>
<dbReference type="Pfam" id="PF00089">
    <property type="entry name" value="Trypsin"/>
    <property type="match status" value="1"/>
</dbReference>
<dbReference type="PANTHER" id="PTHR24256">
    <property type="entry name" value="TRYPTASE-RELATED"/>
    <property type="match status" value="1"/>
</dbReference>
<keyword evidence="5" id="KW-0645">Protease</keyword>
<dbReference type="InterPro" id="IPR051487">
    <property type="entry name" value="Ser/Thr_Proteases_Immune/Dev"/>
</dbReference>
<feature type="compositionally biased region" description="Low complexity" evidence="3">
    <location>
        <begin position="283"/>
        <end position="315"/>
    </location>
</feature>
<dbReference type="AlphaFoldDB" id="A0AAE1HWN8"/>
<dbReference type="PROSITE" id="PS00134">
    <property type="entry name" value="TRYPSIN_HIS"/>
    <property type="match status" value="1"/>
</dbReference>
<evidence type="ECO:0000256" key="2">
    <source>
        <dbReference type="ARBA" id="ARBA00024195"/>
    </source>
</evidence>
<dbReference type="InterPro" id="IPR001314">
    <property type="entry name" value="Peptidase_S1A"/>
</dbReference>
<evidence type="ECO:0000313" key="6">
    <source>
        <dbReference type="Proteomes" id="UP001219518"/>
    </source>
</evidence>
<gene>
    <name evidence="5" type="ORF">KUF71_017051</name>
</gene>
<feature type="compositionally biased region" description="Pro residues" evidence="3">
    <location>
        <begin position="379"/>
        <end position="398"/>
    </location>
</feature>
<dbReference type="InterPro" id="IPR001254">
    <property type="entry name" value="Trypsin_dom"/>
</dbReference>
<dbReference type="PROSITE" id="PS50240">
    <property type="entry name" value="TRYPSIN_DOM"/>
    <property type="match status" value="1"/>
</dbReference>
<reference evidence="5" key="2">
    <citation type="journal article" date="2023" name="BMC Genomics">
        <title>Pest status, molecular evolution, and epigenetic factors derived from the genome assembly of Frankliniella fusca, a thysanopteran phytovirus vector.</title>
        <authorList>
            <person name="Catto M.A."/>
            <person name="Labadie P.E."/>
            <person name="Jacobson A.L."/>
            <person name="Kennedy G.G."/>
            <person name="Srinivasan R."/>
            <person name="Hunt B.G."/>
        </authorList>
    </citation>
    <scope>NUCLEOTIDE SEQUENCE</scope>
    <source>
        <strain evidence="5">PL_HMW_Pooled</strain>
    </source>
</reference>
<dbReference type="Gene3D" id="2.40.10.10">
    <property type="entry name" value="Trypsin-like serine proteases"/>
    <property type="match status" value="1"/>
</dbReference>
<reference evidence="5" key="1">
    <citation type="submission" date="2021-07" db="EMBL/GenBank/DDBJ databases">
        <authorList>
            <person name="Catto M.A."/>
            <person name="Jacobson A."/>
            <person name="Kennedy G."/>
            <person name="Labadie P."/>
            <person name="Hunt B.G."/>
            <person name="Srinivasan R."/>
        </authorList>
    </citation>
    <scope>NUCLEOTIDE SEQUENCE</scope>
    <source>
        <strain evidence="5">PL_HMW_Pooled</strain>
        <tissue evidence="5">Head</tissue>
    </source>
</reference>
<feature type="compositionally biased region" description="Polar residues" evidence="3">
    <location>
        <begin position="189"/>
        <end position="204"/>
    </location>
</feature>
<comment type="similarity">
    <text evidence="2">Belongs to the peptidase S1 family. CLIP subfamily.</text>
</comment>
<feature type="compositionally biased region" description="Pro residues" evidence="3">
    <location>
        <begin position="206"/>
        <end position="220"/>
    </location>
</feature>
<proteinExistence type="inferred from homology"/>
<protein>
    <submittedName>
        <fullName evidence="5">Serine protease 55</fullName>
    </submittedName>
</protein>
<dbReference type="SUPFAM" id="SSF50494">
    <property type="entry name" value="Trypsin-like serine proteases"/>
    <property type="match status" value="1"/>
</dbReference>
<feature type="region of interest" description="Disordered" evidence="3">
    <location>
        <begin position="723"/>
        <end position="745"/>
    </location>
</feature>
<dbReference type="FunFam" id="2.40.10.10:FF:000068">
    <property type="entry name" value="transmembrane protease serine 2"/>
    <property type="match status" value="1"/>
</dbReference>
<dbReference type="GO" id="GO:0004252">
    <property type="term" value="F:serine-type endopeptidase activity"/>
    <property type="evidence" value="ECO:0007669"/>
    <property type="project" value="InterPro"/>
</dbReference>
<feature type="domain" description="Peptidase S1" evidence="4">
    <location>
        <begin position="457"/>
        <end position="708"/>
    </location>
</feature>
<name>A0AAE1HWN8_9NEOP</name>
<organism evidence="5 6">
    <name type="scientific">Frankliniella fusca</name>
    <dbReference type="NCBI Taxonomy" id="407009"/>
    <lineage>
        <taxon>Eukaryota</taxon>
        <taxon>Metazoa</taxon>
        <taxon>Ecdysozoa</taxon>
        <taxon>Arthropoda</taxon>
        <taxon>Hexapoda</taxon>
        <taxon>Insecta</taxon>
        <taxon>Pterygota</taxon>
        <taxon>Neoptera</taxon>
        <taxon>Paraneoptera</taxon>
        <taxon>Thysanoptera</taxon>
        <taxon>Terebrantia</taxon>
        <taxon>Thripoidea</taxon>
        <taxon>Thripidae</taxon>
        <taxon>Frankliniella</taxon>
    </lineage>
</organism>
<keyword evidence="5" id="KW-0378">Hydrolase</keyword>
<feature type="compositionally biased region" description="Pro residues" evidence="3">
    <location>
        <begin position="228"/>
        <end position="282"/>
    </location>
</feature>